<dbReference type="InterPro" id="IPR052599">
    <property type="entry name" value="SLC43A_AATransporter"/>
</dbReference>
<feature type="transmembrane region" description="Helical" evidence="9">
    <location>
        <begin position="435"/>
        <end position="458"/>
    </location>
</feature>
<feature type="transmembrane region" description="Helical" evidence="9">
    <location>
        <begin position="130"/>
        <end position="151"/>
    </location>
</feature>
<accession>L0AXJ9</accession>
<dbReference type="VEuPathDB" id="PiroplasmaDB:BEWA_024830"/>
<feature type="transmembrane region" description="Helical" evidence="9">
    <location>
        <begin position="163"/>
        <end position="182"/>
    </location>
</feature>
<evidence type="ECO:0000256" key="7">
    <source>
        <dbReference type="ARBA" id="ARBA00023136"/>
    </source>
</evidence>
<dbReference type="SUPFAM" id="SSF103473">
    <property type="entry name" value="MFS general substrate transporter"/>
    <property type="match status" value="1"/>
</dbReference>
<dbReference type="RefSeq" id="XP_004829300.1">
    <property type="nucleotide sequence ID" value="XM_004829243.1"/>
</dbReference>
<evidence type="ECO:0000256" key="1">
    <source>
        <dbReference type="ARBA" id="ARBA00004141"/>
    </source>
</evidence>
<dbReference type="PANTHER" id="PTHR20772">
    <property type="entry name" value="PROTEIN FMP42"/>
    <property type="match status" value="1"/>
</dbReference>
<dbReference type="STRING" id="1537102.L0AXJ9"/>
<dbReference type="Proteomes" id="UP000031512">
    <property type="component" value="Chromosome 1"/>
</dbReference>
<evidence type="ECO:0000256" key="2">
    <source>
        <dbReference type="ARBA" id="ARBA00006595"/>
    </source>
</evidence>
<organism evidence="10 11">
    <name type="scientific">Theileria equi strain WA</name>
    <dbReference type="NCBI Taxonomy" id="1537102"/>
    <lineage>
        <taxon>Eukaryota</taxon>
        <taxon>Sar</taxon>
        <taxon>Alveolata</taxon>
        <taxon>Apicomplexa</taxon>
        <taxon>Aconoidasida</taxon>
        <taxon>Piroplasmida</taxon>
        <taxon>Theileriidae</taxon>
        <taxon>Theileria</taxon>
    </lineage>
</organism>
<dbReference type="eggNOG" id="ENOG502QXAX">
    <property type="taxonomic scope" value="Eukaryota"/>
</dbReference>
<dbReference type="PANTHER" id="PTHR20772:SF2">
    <property type="entry name" value="PROTEIN FMP42"/>
    <property type="match status" value="1"/>
</dbReference>
<evidence type="ECO:0000256" key="5">
    <source>
        <dbReference type="ARBA" id="ARBA00022970"/>
    </source>
</evidence>
<keyword evidence="7 9" id="KW-0472">Membrane</keyword>
<feature type="transmembrane region" description="Helical" evidence="9">
    <location>
        <begin position="371"/>
        <end position="395"/>
    </location>
</feature>
<feature type="transmembrane region" description="Helical" evidence="9">
    <location>
        <begin position="289"/>
        <end position="309"/>
    </location>
</feature>
<proteinExistence type="inferred from homology"/>
<dbReference type="GO" id="GO:0016020">
    <property type="term" value="C:membrane"/>
    <property type="evidence" value="ECO:0007669"/>
    <property type="project" value="UniProtKB-SubCell"/>
</dbReference>
<keyword evidence="5" id="KW-0029">Amino-acid transport</keyword>
<sequence>MIGRIYNIKDTKIRCRFSVRLLIYFILLIFTGPYFGNWTTTEKFLCRINVYASECSLAERIGPSSDNFKCSAQRFMIAKLGSIIRLSVLTVGFPLGLLLDNLGPKITFLIGIAMRVASWVIFSIEGVNNVLVIISGILLGLSRNAIAYPTLTIYMYTTSFKEFATTIMGIGITLAGLYIVVLERLMGLIDPNPYRFTLISALVTHIPCLMIGLAIFPLKPPPTKTQKSTTGRKRSVDSFCSSKSGESSRRDDEDIEIVTDAGDIHHEIVMDEKDWNSKMFLRYITSTEYLITCPYFVLNFLDFFFVQLMFSTMYGQFGDVIVLNEYLMSFSFILTFLIGFSYKTVKPLTIVIVTNIFAIINHFISFGTSRIAGIFSSITLIIYGSVLFTQMNIYIQSTFNSKYFGSLIGTINTLSGFVLFLNILLISIVEKHNCINYIHVAMIVIRILFLGSLTFLNLMQKGRTKSI</sequence>
<dbReference type="GO" id="GO:0006865">
    <property type="term" value="P:amino acid transport"/>
    <property type="evidence" value="ECO:0007669"/>
    <property type="project" value="UniProtKB-KW"/>
</dbReference>
<feature type="transmembrane region" description="Helical" evidence="9">
    <location>
        <begin position="347"/>
        <end position="365"/>
    </location>
</feature>
<evidence type="ECO:0000256" key="3">
    <source>
        <dbReference type="ARBA" id="ARBA00022448"/>
    </source>
</evidence>
<evidence type="ECO:0000256" key="9">
    <source>
        <dbReference type="SAM" id="Phobius"/>
    </source>
</evidence>
<evidence type="ECO:0000256" key="4">
    <source>
        <dbReference type="ARBA" id="ARBA00022692"/>
    </source>
</evidence>
<keyword evidence="6 9" id="KW-1133">Transmembrane helix</keyword>
<dbReference type="AlphaFoldDB" id="L0AXJ9"/>
<dbReference type="KEGG" id="beq:BEWA_024830"/>
<evidence type="ECO:0000313" key="11">
    <source>
        <dbReference type="Proteomes" id="UP000031512"/>
    </source>
</evidence>
<gene>
    <name evidence="10" type="ORF">BEWA_024830</name>
</gene>
<feature type="transmembrane region" description="Helical" evidence="9">
    <location>
        <begin position="21"/>
        <end position="39"/>
    </location>
</feature>
<feature type="transmembrane region" description="Helical" evidence="9">
    <location>
        <begin position="407"/>
        <end position="429"/>
    </location>
</feature>
<evidence type="ECO:0000313" key="10">
    <source>
        <dbReference type="EMBL" id="AFZ79634.1"/>
    </source>
</evidence>
<keyword evidence="4 9" id="KW-0812">Transmembrane</keyword>
<dbReference type="Gene3D" id="1.20.1250.20">
    <property type="entry name" value="MFS general substrate transporter like domains"/>
    <property type="match status" value="1"/>
</dbReference>
<dbReference type="GeneID" id="15806910"/>
<dbReference type="OrthoDB" id="330047at2759"/>
<evidence type="ECO:0000256" key="8">
    <source>
        <dbReference type="SAM" id="MobiDB-lite"/>
    </source>
</evidence>
<name>L0AXJ9_THEEQ</name>
<keyword evidence="11" id="KW-1185">Reference proteome</keyword>
<reference evidence="10 11" key="1">
    <citation type="journal article" date="2012" name="BMC Genomics">
        <title>Comparative genomic analysis and phylogenetic position of Theileria equi.</title>
        <authorList>
            <person name="Kappmeyer L.S."/>
            <person name="Thiagarajan M."/>
            <person name="Herndon D.R."/>
            <person name="Ramsay J.D."/>
            <person name="Caler E."/>
            <person name="Djikeng A."/>
            <person name="Gillespie J.J."/>
            <person name="Lau A.O."/>
            <person name="Roalson E.H."/>
            <person name="Silva J.C."/>
            <person name="Silva M.G."/>
            <person name="Suarez C.E."/>
            <person name="Ueti M.W."/>
            <person name="Nene V.M."/>
            <person name="Mealey R.H."/>
            <person name="Knowles D.P."/>
            <person name="Brayton K.A."/>
        </authorList>
    </citation>
    <scope>NUCLEOTIDE SEQUENCE [LARGE SCALE GENOMIC DNA]</scope>
    <source>
        <strain evidence="10 11">WA</strain>
    </source>
</reference>
<feature type="region of interest" description="Disordered" evidence="8">
    <location>
        <begin position="222"/>
        <end position="252"/>
    </location>
</feature>
<evidence type="ECO:0000256" key="6">
    <source>
        <dbReference type="ARBA" id="ARBA00022989"/>
    </source>
</evidence>
<feature type="transmembrane region" description="Helical" evidence="9">
    <location>
        <begin position="194"/>
        <end position="218"/>
    </location>
</feature>
<evidence type="ECO:0008006" key="12">
    <source>
        <dbReference type="Google" id="ProtNLM"/>
    </source>
</evidence>
<comment type="subcellular location">
    <subcellularLocation>
        <location evidence="1">Membrane</location>
        <topology evidence="1">Multi-pass membrane protein</topology>
    </subcellularLocation>
</comment>
<dbReference type="InterPro" id="IPR036259">
    <property type="entry name" value="MFS_trans_sf"/>
</dbReference>
<protein>
    <recommendedName>
        <fullName evidence="12">Major facilitator superfamily (MFS) profile domain-containing protein</fullName>
    </recommendedName>
</protein>
<feature type="transmembrane region" description="Helical" evidence="9">
    <location>
        <begin position="321"/>
        <end position="340"/>
    </location>
</feature>
<keyword evidence="3" id="KW-0813">Transport</keyword>
<comment type="similarity">
    <text evidence="2">Belongs to the SLC43A transporter (TC 2.A.1.44) family.</text>
</comment>
<dbReference type="EMBL" id="CP001669">
    <property type="protein sequence ID" value="AFZ79634.1"/>
    <property type="molecule type" value="Genomic_DNA"/>
</dbReference>